<keyword evidence="3" id="KW-1185">Reference proteome</keyword>
<sequence>MSFWDGFFIVIMSIASIGVLIVLPFYLVACGGIMNYGLIPLQRCFEGVTLRTSPQKGDVSLTYHTYRGVLAWVTQEEFAGYTTPQEARTLLKRLMKFNLTWGLLSYGLIFIPLLAIGNYLAQIRSVRIQSESGETKALKPPAWH</sequence>
<gene>
    <name evidence="2" type="ORF">Enr17x_21030</name>
</gene>
<dbReference type="RefSeq" id="WP_145308297.1">
    <property type="nucleotide sequence ID" value="NZ_CP037452.1"/>
</dbReference>
<feature type="transmembrane region" description="Helical" evidence="1">
    <location>
        <begin position="6"/>
        <end position="29"/>
    </location>
</feature>
<dbReference type="EMBL" id="CP037452">
    <property type="protein sequence ID" value="QDV50067.1"/>
    <property type="molecule type" value="Genomic_DNA"/>
</dbReference>
<feature type="transmembrane region" description="Helical" evidence="1">
    <location>
        <begin position="99"/>
        <end position="121"/>
    </location>
</feature>
<evidence type="ECO:0000313" key="2">
    <source>
        <dbReference type="EMBL" id="QDV50067.1"/>
    </source>
</evidence>
<dbReference type="Proteomes" id="UP000318313">
    <property type="component" value="Chromosome"/>
</dbReference>
<proteinExistence type="predicted"/>
<keyword evidence="1" id="KW-0812">Transmembrane</keyword>
<organism evidence="2 3">
    <name type="scientific">Gimesia fumaroli</name>
    <dbReference type="NCBI Taxonomy" id="2527976"/>
    <lineage>
        <taxon>Bacteria</taxon>
        <taxon>Pseudomonadati</taxon>
        <taxon>Planctomycetota</taxon>
        <taxon>Planctomycetia</taxon>
        <taxon>Planctomycetales</taxon>
        <taxon>Planctomycetaceae</taxon>
        <taxon>Gimesia</taxon>
    </lineage>
</organism>
<dbReference type="KEGG" id="gfm:Enr17x_21030"/>
<accession>A0A518IAC5</accession>
<dbReference type="OrthoDB" id="286605at2"/>
<keyword evidence="1" id="KW-1133">Transmembrane helix</keyword>
<keyword evidence="1" id="KW-0472">Membrane</keyword>
<protein>
    <submittedName>
        <fullName evidence="2">Uncharacterized protein</fullName>
    </submittedName>
</protein>
<dbReference type="AlphaFoldDB" id="A0A518IAC5"/>
<reference evidence="2 3" key="1">
    <citation type="submission" date="2019-03" db="EMBL/GenBank/DDBJ databases">
        <title>Deep-cultivation of Planctomycetes and their phenomic and genomic characterization uncovers novel biology.</title>
        <authorList>
            <person name="Wiegand S."/>
            <person name="Jogler M."/>
            <person name="Boedeker C."/>
            <person name="Pinto D."/>
            <person name="Vollmers J."/>
            <person name="Rivas-Marin E."/>
            <person name="Kohn T."/>
            <person name="Peeters S.H."/>
            <person name="Heuer A."/>
            <person name="Rast P."/>
            <person name="Oberbeckmann S."/>
            <person name="Bunk B."/>
            <person name="Jeske O."/>
            <person name="Meyerdierks A."/>
            <person name="Storesund J.E."/>
            <person name="Kallscheuer N."/>
            <person name="Luecker S."/>
            <person name="Lage O.M."/>
            <person name="Pohl T."/>
            <person name="Merkel B.J."/>
            <person name="Hornburger P."/>
            <person name="Mueller R.-W."/>
            <person name="Bruemmer F."/>
            <person name="Labrenz M."/>
            <person name="Spormann A.M."/>
            <person name="Op den Camp H."/>
            <person name="Overmann J."/>
            <person name="Amann R."/>
            <person name="Jetten M.S.M."/>
            <person name="Mascher T."/>
            <person name="Medema M.H."/>
            <person name="Devos D.P."/>
            <person name="Kaster A.-K."/>
            <person name="Ovreas L."/>
            <person name="Rohde M."/>
            <person name="Galperin M.Y."/>
            <person name="Jogler C."/>
        </authorList>
    </citation>
    <scope>NUCLEOTIDE SEQUENCE [LARGE SCALE GENOMIC DNA]</scope>
    <source>
        <strain evidence="2 3">Enr17</strain>
    </source>
</reference>
<evidence type="ECO:0000313" key="3">
    <source>
        <dbReference type="Proteomes" id="UP000318313"/>
    </source>
</evidence>
<evidence type="ECO:0000256" key="1">
    <source>
        <dbReference type="SAM" id="Phobius"/>
    </source>
</evidence>
<name>A0A518IAC5_9PLAN</name>